<dbReference type="PANTHER" id="PTHR45831">
    <property type="entry name" value="LD24721P"/>
    <property type="match status" value="1"/>
</dbReference>
<feature type="repeat" description="TPR" evidence="3">
    <location>
        <begin position="99"/>
        <end position="132"/>
    </location>
</feature>
<sequence>MTKSLIIFFISISATLINNSTNADQKDPRLSMLFTRLLTVSPGPRSIALENDIWKIWLETEDQAIQKLMKTGDYATQENQLQDALKTYTQVLQKDPNFAEAWNKRALTYYLMGNYTASLSDIRKTLTLEPRHFGALSGQGLIYSAQNKWTLAKRVFRKALEIHPTMRGPRINLSIIEKQEDEEEA</sequence>
<reference evidence="5" key="1">
    <citation type="journal article" date="2019" name="Int. J. Syst. Evol. Microbiol.">
        <title>The Global Catalogue of Microorganisms (GCM) 10K type strain sequencing project: providing services to taxonomists for standard genome sequencing and annotation.</title>
        <authorList>
            <consortium name="The Broad Institute Genomics Platform"/>
            <consortium name="The Broad Institute Genome Sequencing Center for Infectious Disease"/>
            <person name="Wu L."/>
            <person name="Ma J."/>
        </authorList>
    </citation>
    <scope>NUCLEOTIDE SEQUENCE [LARGE SCALE GENOMIC DNA]</scope>
    <source>
        <strain evidence="5">CGMCC 4.7192</strain>
    </source>
</reference>
<dbReference type="EMBL" id="JBHUII010000011">
    <property type="protein sequence ID" value="MFD2207125.1"/>
    <property type="molecule type" value="Genomic_DNA"/>
</dbReference>
<accession>A0ABW5BQU4</accession>
<comment type="caution">
    <text evidence="4">The sequence shown here is derived from an EMBL/GenBank/DDBJ whole genome shotgun (WGS) entry which is preliminary data.</text>
</comment>
<feature type="repeat" description="TPR" evidence="3">
    <location>
        <begin position="65"/>
        <end position="98"/>
    </location>
</feature>
<proteinExistence type="predicted"/>
<evidence type="ECO:0000256" key="1">
    <source>
        <dbReference type="ARBA" id="ARBA00022737"/>
    </source>
</evidence>
<evidence type="ECO:0000313" key="5">
    <source>
        <dbReference type="Proteomes" id="UP001597294"/>
    </source>
</evidence>
<dbReference type="InterPro" id="IPR011990">
    <property type="entry name" value="TPR-like_helical_dom_sf"/>
</dbReference>
<dbReference type="RefSeq" id="WP_380253452.1">
    <property type="nucleotide sequence ID" value="NZ_JBHUII010000011.1"/>
</dbReference>
<keyword evidence="1" id="KW-0677">Repeat</keyword>
<dbReference type="SUPFAM" id="SSF48452">
    <property type="entry name" value="TPR-like"/>
    <property type="match status" value="1"/>
</dbReference>
<name>A0ABW5BQU4_9PROT</name>
<evidence type="ECO:0000256" key="2">
    <source>
        <dbReference type="ARBA" id="ARBA00022803"/>
    </source>
</evidence>
<dbReference type="InterPro" id="IPR047150">
    <property type="entry name" value="SGT"/>
</dbReference>
<feature type="repeat" description="TPR" evidence="3">
    <location>
        <begin position="133"/>
        <end position="166"/>
    </location>
</feature>
<gene>
    <name evidence="4" type="ORF">ACFSKO_15965</name>
</gene>
<dbReference type="SMART" id="SM00028">
    <property type="entry name" value="TPR"/>
    <property type="match status" value="3"/>
</dbReference>
<dbReference type="Pfam" id="PF13414">
    <property type="entry name" value="TPR_11"/>
    <property type="match status" value="1"/>
</dbReference>
<evidence type="ECO:0000313" key="4">
    <source>
        <dbReference type="EMBL" id="MFD2207125.1"/>
    </source>
</evidence>
<evidence type="ECO:0000256" key="3">
    <source>
        <dbReference type="PROSITE-ProRule" id="PRU00339"/>
    </source>
</evidence>
<dbReference type="Pfam" id="PF13174">
    <property type="entry name" value="TPR_6"/>
    <property type="match status" value="1"/>
</dbReference>
<keyword evidence="2 3" id="KW-0802">TPR repeat</keyword>
<dbReference type="PANTHER" id="PTHR45831:SF2">
    <property type="entry name" value="LD24721P"/>
    <property type="match status" value="1"/>
</dbReference>
<dbReference type="Proteomes" id="UP001597294">
    <property type="component" value="Unassembled WGS sequence"/>
</dbReference>
<keyword evidence="5" id="KW-1185">Reference proteome</keyword>
<organism evidence="4 5">
    <name type="scientific">Kiloniella antarctica</name>
    <dbReference type="NCBI Taxonomy" id="1550907"/>
    <lineage>
        <taxon>Bacteria</taxon>
        <taxon>Pseudomonadati</taxon>
        <taxon>Pseudomonadota</taxon>
        <taxon>Alphaproteobacteria</taxon>
        <taxon>Rhodospirillales</taxon>
        <taxon>Kiloniellaceae</taxon>
        <taxon>Kiloniella</taxon>
    </lineage>
</organism>
<dbReference type="Gene3D" id="1.25.40.10">
    <property type="entry name" value="Tetratricopeptide repeat domain"/>
    <property type="match status" value="1"/>
</dbReference>
<dbReference type="PROSITE" id="PS50005">
    <property type="entry name" value="TPR"/>
    <property type="match status" value="3"/>
</dbReference>
<dbReference type="InterPro" id="IPR019734">
    <property type="entry name" value="TPR_rpt"/>
</dbReference>
<protein>
    <submittedName>
        <fullName evidence="4">Tetratricopeptide repeat protein</fullName>
    </submittedName>
</protein>